<keyword evidence="3" id="KW-0815">Transposition</keyword>
<comment type="function">
    <text evidence="1">Required for the transposition of the insertion element.</text>
</comment>
<evidence type="ECO:0000256" key="2">
    <source>
        <dbReference type="ARBA" id="ARBA00010961"/>
    </source>
</evidence>
<keyword evidence="5" id="KW-0233">DNA recombination</keyword>
<dbReference type="Proteomes" id="UP001500305">
    <property type="component" value="Unassembled WGS sequence"/>
</dbReference>
<evidence type="ECO:0000256" key="5">
    <source>
        <dbReference type="ARBA" id="ARBA00023172"/>
    </source>
</evidence>
<evidence type="ECO:0000256" key="1">
    <source>
        <dbReference type="ARBA" id="ARBA00002190"/>
    </source>
</evidence>
<evidence type="ECO:0008006" key="8">
    <source>
        <dbReference type="Google" id="ProtNLM"/>
    </source>
</evidence>
<dbReference type="InterPro" id="IPR001207">
    <property type="entry name" value="Transposase_mutator"/>
</dbReference>
<protein>
    <recommendedName>
        <fullName evidence="8">Transposase</fullName>
    </recommendedName>
</protein>
<dbReference type="Pfam" id="PF00872">
    <property type="entry name" value="Transposase_mut"/>
    <property type="match status" value="1"/>
</dbReference>
<keyword evidence="4" id="KW-0238">DNA-binding</keyword>
<comment type="caution">
    <text evidence="6">The sequence shown here is derived from an EMBL/GenBank/DDBJ whole genome shotgun (WGS) entry which is preliminary data.</text>
</comment>
<gene>
    <name evidence="6" type="ORF">GCM10010430_20640</name>
</gene>
<dbReference type="EMBL" id="BAAATR010000007">
    <property type="protein sequence ID" value="GAA2239321.1"/>
    <property type="molecule type" value="Genomic_DNA"/>
</dbReference>
<sequence>MRRDGTKELIAPAERLRESAESWADLLRDCRRRGMRDPELVVGAELADHPTSSSQPVQSF</sequence>
<evidence type="ECO:0000313" key="7">
    <source>
        <dbReference type="Proteomes" id="UP001500305"/>
    </source>
</evidence>
<organism evidence="6 7">
    <name type="scientific">Kitasatospora cystarginea</name>
    <dbReference type="NCBI Taxonomy" id="58350"/>
    <lineage>
        <taxon>Bacteria</taxon>
        <taxon>Bacillati</taxon>
        <taxon>Actinomycetota</taxon>
        <taxon>Actinomycetes</taxon>
        <taxon>Kitasatosporales</taxon>
        <taxon>Streptomycetaceae</taxon>
        <taxon>Kitasatospora</taxon>
    </lineage>
</organism>
<evidence type="ECO:0000256" key="4">
    <source>
        <dbReference type="ARBA" id="ARBA00023125"/>
    </source>
</evidence>
<comment type="similarity">
    <text evidence="2">Belongs to the transposase mutator family.</text>
</comment>
<name>A0ABN3DQK7_9ACTN</name>
<proteinExistence type="inferred from homology"/>
<reference evidence="6 7" key="1">
    <citation type="journal article" date="2019" name="Int. J. Syst. Evol. Microbiol.">
        <title>The Global Catalogue of Microorganisms (GCM) 10K type strain sequencing project: providing services to taxonomists for standard genome sequencing and annotation.</title>
        <authorList>
            <consortium name="The Broad Institute Genomics Platform"/>
            <consortium name="The Broad Institute Genome Sequencing Center for Infectious Disease"/>
            <person name="Wu L."/>
            <person name="Ma J."/>
        </authorList>
    </citation>
    <scope>NUCLEOTIDE SEQUENCE [LARGE SCALE GENOMIC DNA]</scope>
    <source>
        <strain evidence="6 7">JCM 7356</strain>
    </source>
</reference>
<keyword evidence="7" id="KW-1185">Reference proteome</keyword>
<evidence type="ECO:0000256" key="3">
    <source>
        <dbReference type="ARBA" id="ARBA00022578"/>
    </source>
</evidence>
<evidence type="ECO:0000313" key="6">
    <source>
        <dbReference type="EMBL" id="GAA2239321.1"/>
    </source>
</evidence>
<accession>A0ABN3DQK7</accession>